<dbReference type="OMA" id="YEEHLVW"/>
<dbReference type="InterPro" id="IPR000953">
    <property type="entry name" value="Chromo/chromo_shadow_dom"/>
</dbReference>
<dbReference type="STRING" id="48709.A0A1D2M8Y4"/>
<dbReference type="SUPFAM" id="SSF54160">
    <property type="entry name" value="Chromo domain-like"/>
    <property type="match status" value="1"/>
</dbReference>
<evidence type="ECO:0000313" key="6">
    <source>
        <dbReference type="Proteomes" id="UP000094527"/>
    </source>
</evidence>
<dbReference type="SMART" id="SM00300">
    <property type="entry name" value="ChSh"/>
    <property type="match status" value="1"/>
</dbReference>
<dbReference type="InterPro" id="IPR008251">
    <property type="entry name" value="Chromo_shadow_dom"/>
</dbReference>
<comment type="subcellular location">
    <subcellularLocation>
        <location evidence="1">Nucleus</location>
    </subcellularLocation>
</comment>
<dbReference type="CDD" id="cd00034">
    <property type="entry name" value="CSD"/>
    <property type="match status" value="1"/>
</dbReference>
<dbReference type="GO" id="GO:0005634">
    <property type="term" value="C:nucleus"/>
    <property type="evidence" value="ECO:0007669"/>
    <property type="project" value="UniProtKB-SubCell"/>
</dbReference>
<evidence type="ECO:0000313" key="5">
    <source>
        <dbReference type="EMBL" id="ODM89391.1"/>
    </source>
</evidence>
<feature type="domain" description="Chromo" evidence="4">
    <location>
        <begin position="37"/>
        <end position="91"/>
    </location>
</feature>
<dbReference type="Gene3D" id="2.40.50.40">
    <property type="match status" value="1"/>
</dbReference>
<evidence type="ECO:0000256" key="1">
    <source>
        <dbReference type="ARBA" id="ARBA00004123"/>
    </source>
</evidence>
<gene>
    <name evidence="5" type="ORF">Ocin01_17292</name>
</gene>
<organism evidence="5 6">
    <name type="scientific">Orchesella cincta</name>
    <name type="common">Springtail</name>
    <name type="synonym">Podura cincta</name>
    <dbReference type="NCBI Taxonomy" id="48709"/>
    <lineage>
        <taxon>Eukaryota</taxon>
        <taxon>Metazoa</taxon>
        <taxon>Ecdysozoa</taxon>
        <taxon>Arthropoda</taxon>
        <taxon>Hexapoda</taxon>
        <taxon>Collembola</taxon>
        <taxon>Entomobryomorpha</taxon>
        <taxon>Entomobryoidea</taxon>
        <taxon>Orchesellidae</taxon>
        <taxon>Orchesellinae</taxon>
        <taxon>Orchesella</taxon>
    </lineage>
</organism>
<dbReference type="EMBL" id="LJIJ01002682">
    <property type="protein sequence ID" value="ODM89391.1"/>
    <property type="molecule type" value="Genomic_DNA"/>
</dbReference>
<reference evidence="5 6" key="1">
    <citation type="journal article" date="2016" name="Genome Biol. Evol.">
        <title>Gene Family Evolution Reflects Adaptation to Soil Environmental Stressors in the Genome of the Collembolan Orchesella cincta.</title>
        <authorList>
            <person name="Faddeeva-Vakhrusheva A."/>
            <person name="Derks M.F."/>
            <person name="Anvar S.Y."/>
            <person name="Agamennone V."/>
            <person name="Suring W."/>
            <person name="Smit S."/>
            <person name="van Straalen N.M."/>
            <person name="Roelofs D."/>
        </authorList>
    </citation>
    <scope>NUCLEOTIDE SEQUENCE [LARGE SCALE GENOMIC DNA]</scope>
    <source>
        <tissue evidence="5">Mixed pool</tissue>
    </source>
</reference>
<evidence type="ECO:0000256" key="3">
    <source>
        <dbReference type="SAM" id="MobiDB-lite"/>
    </source>
</evidence>
<dbReference type="Proteomes" id="UP000094527">
    <property type="component" value="Unassembled WGS sequence"/>
</dbReference>
<evidence type="ECO:0000259" key="4">
    <source>
        <dbReference type="PROSITE" id="PS50013"/>
    </source>
</evidence>
<keyword evidence="6" id="KW-1185">Reference proteome</keyword>
<evidence type="ECO:0000256" key="2">
    <source>
        <dbReference type="ARBA" id="ARBA00023242"/>
    </source>
</evidence>
<dbReference type="Pfam" id="PF01393">
    <property type="entry name" value="Chromo_shadow"/>
    <property type="match status" value="1"/>
</dbReference>
<sequence>MRQEPPNTGANEGSSSSEEKEVDGQEESNASGVDVEPEPENFLGVAIDKGKLWFLIKFKGKDEVELVRSKKANIKWPQKVIKFYEERLVFH</sequence>
<protein>
    <submittedName>
        <fullName evidence="5">Heterochromatin protein 1</fullName>
    </submittedName>
</protein>
<accession>A0A1D2M8Y4</accession>
<feature type="compositionally biased region" description="Polar residues" evidence="3">
    <location>
        <begin position="1"/>
        <end position="16"/>
    </location>
</feature>
<dbReference type="GO" id="GO:0005694">
    <property type="term" value="C:chromosome"/>
    <property type="evidence" value="ECO:0007669"/>
    <property type="project" value="UniProtKB-ARBA"/>
</dbReference>
<dbReference type="InterPro" id="IPR016197">
    <property type="entry name" value="Chromo-like_dom_sf"/>
</dbReference>
<proteinExistence type="predicted"/>
<keyword evidence="2" id="KW-0539">Nucleus</keyword>
<feature type="region of interest" description="Disordered" evidence="3">
    <location>
        <begin position="1"/>
        <end position="39"/>
    </location>
</feature>
<dbReference type="OrthoDB" id="273092at2759"/>
<dbReference type="PROSITE" id="PS50013">
    <property type="entry name" value="CHROMO_2"/>
    <property type="match status" value="1"/>
</dbReference>
<name>A0A1D2M8Y4_ORCCI</name>
<dbReference type="AlphaFoldDB" id="A0A1D2M8Y4"/>
<comment type="caution">
    <text evidence="5">The sequence shown here is derived from an EMBL/GenBank/DDBJ whole genome shotgun (WGS) entry which is preliminary data.</text>
</comment>